<evidence type="ECO:0000259" key="16">
    <source>
        <dbReference type="PROSITE" id="PS50016"/>
    </source>
</evidence>
<evidence type="ECO:0000313" key="18">
    <source>
        <dbReference type="Proteomes" id="UP000199727"/>
    </source>
</evidence>
<keyword evidence="3" id="KW-0341">Growth regulation</keyword>
<dbReference type="CDD" id="cd16858">
    <property type="entry name" value="ING_ING3_Yng2p"/>
    <property type="match status" value="1"/>
</dbReference>
<evidence type="ECO:0000256" key="14">
    <source>
        <dbReference type="RuleBase" id="RU361213"/>
    </source>
</evidence>
<feature type="binding site" evidence="12">
    <location>
        <position position="316"/>
    </location>
    <ligand>
        <name>Zn(2+)</name>
        <dbReference type="ChEBI" id="CHEBI:29105"/>
        <label>2</label>
    </ligand>
</feature>
<dbReference type="GO" id="GO:0005634">
    <property type="term" value="C:nucleus"/>
    <property type="evidence" value="ECO:0007669"/>
    <property type="project" value="UniProtKB-SubCell"/>
</dbReference>
<feature type="site" description="Histone H3K4me3 binding" evidence="11">
    <location>
        <position position="317"/>
    </location>
</feature>
<evidence type="ECO:0000256" key="7">
    <source>
        <dbReference type="ARBA" id="ARBA00022853"/>
    </source>
</evidence>
<keyword evidence="4 12" id="KW-0479">Metal-binding</keyword>
<feature type="binding site" evidence="12">
    <location>
        <position position="343"/>
    </location>
    <ligand>
        <name>Zn(2+)</name>
        <dbReference type="ChEBI" id="CHEBI:29105"/>
        <label>2</label>
    </ligand>
</feature>
<reference evidence="17 18" key="1">
    <citation type="submission" date="2017-06" db="EMBL/GenBank/DDBJ databases">
        <title>Global population genomics of the pathogenic fungus Cryptococcus neoformans var. grubii.</title>
        <authorList>
            <person name="Cuomo C."/>
            <person name="Litvintseva A."/>
            <person name="Chen Y."/>
            <person name="Young S."/>
            <person name="Zeng Q."/>
            <person name="Chapman S."/>
            <person name="Gujja S."/>
            <person name="Saif S."/>
            <person name="Birren B."/>
        </authorList>
    </citation>
    <scope>NUCLEOTIDE SEQUENCE [LARGE SCALE GENOMIC DNA]</scope>
    <source>
        <strain evidence="17 18">Tu259-1</strain>
    </source>
</reference>
<keyword evidence="6 12" id="KW-0862">Zinc</keyword>
<evidence type="ECO:0000256" key="3">
    <source>
        <dbReference type="ARBA" id="ARBA00022604"/>
    </source>
</evidence>
<evidence type="ECO:0000256" key="10">
    <source>
        <dbReference type="ARBA" id="ARBA00023242"/>
    </source>
</evidence>
<evidence type="ECO:0000256" key="8">
    <source>
        <dbReference type="ARBA" id="ARBA00023015"/>
    </source>
</evidence>
<dbReference type="SMART" id="SM01408">
    <property type="entry name" value="ING"/>
    <property type="match status" value="1"/>
</dbReference>
<comment type="subcellular location">
    <subcellularLocation>
        <location evidence="1 14">Nucleus</location>
    </subcellularLocation>
</comment>
<feature type="binding site" evidence="12">
    <location>
        <position position="327"/>
    </location>
    <ligand>
        <name>Zn(2+)</name>
        <dbReference type="ChEBI" id="CHEBI:29105"/>
        <label>1</label>
    </ligand>
</feature>
<dbReference type="SUPFAM" id="SSF57903">
    <property type="entry name" value="FYVE/PHD zinc finger"/>
    <property type="match status" value="1"/>
</dbReference>
<accession>A0A854QBL3</accession>
<dbReference type="PROSITE" id="PS01359">
    <property type="entry name" value="ZF_PHD_1"/>
    <property type="match status" value="1"/>
</dbReference>
<dbReference type="EMBL" id="AMKT01000040">
    <property type="protein sequence ID" value="OXG22488.1"/>
    <property type="molecule type" value="Genomic_DNA"/>
</dbReference>
<dbReference type="GO" id="GO:0006325">
    <property type="term" value="P:chromatin organization"/>
    <property type="evidence" value="ECO:0007669"/>
    <property type="project" value="UniProtKB-KW"/>
</dbReference>
<dbReference type="InterPro" id="IPR001965">
    <property type="entry name" value="Znf_PHD"/>
</dbReference>
<comment type="caution">
    <text evidence="17">The sequence shown here is derived from an EMBL/GenBank/DDBJ whole genome shotgun (WGS) entry which is preliminary data.</text>
</comment>
<keyword evidence="8" id="KW-0805">Transcription regulation</keyword>
<dbReference type="OrthoDB" id="5411773at2759"/>
<comment type="function">
    <text evidence="14">Component of an histone acetyltransferase complex.</text>
</comment>
<evidence type="ECO:0000256" key="4">
    <source>
        <dbReference type="ARBA" id="ARBA00022723"/>
    </source>
</evidence>
<feature type="site" description="Histone H3K4me3 binding" evidence="11">
    <location>
        <position position="325"/>
    </location>
</feature>
<feature type="compositionally biased region" description="Low complexity" evidence="15">
    <location>
        <begin position="236"/>
        <end position="245"/>
    </location>
</feature>
<evidence type="ECO:0000256" key="15">
    <source>
        <dbReference type="SAM" id="MobiDB-lite"/>
    </source>
</evidence>
<feature type="site" description="Histone H3K4me3 binding" evidence="11">
    <location>
        <position position="313"/>
    </location>
</feature>
<evidence type="ECO:0000256" key="11">
    <source>
        <dbReference type="PIRSR" id="PIRSR628651-50"/>
    </source>
</evidence>
<evidence type="ECO:0000256" key="2">
    <source>
        <dbReference type="ARBA" id="ARBA00010210"/>
    </source>
</evidence>
<dbReference type="InterPro" id="IPR019787">
    <property type="entry name" value="Znf_PHD-finger"/>
</dbReference>
<proteinExistence type="inferred from homology"/>
<dbReference type="Pfam" id="PF12998">
    <property type="entry name" value="ING"/>
    <property type="match status" value="1"/>
</dbReference>
<feature type="binding site" evidence="12">
    <location>
        <position position="321"/>
    </location>
    <ligand>
        <name>Zn(2+)</name>
        <dbReference type="ChEBI" id="CHEBI:29105"/>
        <label>2</label>
    </ligand>
</feature>
<feature type="domain" description="PHD-type" evidence="16">
    <location>
        <begin position="300"/>
        <end position="349"/>
    </location>
</feature>
<comment type="domain">
    <text evidence="14">The PHD-type zinc finger mediates the binding to H3K4me3.</text>
</comment>
<dbReference type="PANTHER" id="PTHR10333:SF103">
    <property type="entry name" value="INHIBITOR OF GROWTH PROTEIN 3"/>
    <property type="match status" value="1"/>
</dbReference>
<feature type="binding site" evidence="12">
    <location>
        <position position="330"/>
    </location>
    <ligand>
        <name>Zn(2+)</name>
        <dbReference type="ChEBI" id="CHEBI:29105"/>
        <label>1</label>
    </ligand>
</feature>
<feature type="binding site" evidence="12">
    <location>
        <position position="346"/>
    </location>
    <ligand>
        <name>Zn(2+)</name>
        <dbReference type="ChEBI" id="CHEBI:29105"/>
        <label>2</label>
    </ligand>
</feature>
<dbReference type="Proteomes" id="UP000199727">
    <property type="component" value="Unassembled WGS sequence"/>
</dbReference>
<keyword evidence="7 14" id="KW-0156">Chromatin regulator</keyword>
<evidence type="ECO:0000256" key="5">
    <source>
        <dbReference type="ARBA" id="ARBA00022771"/>
    </source>
</evidence>
<feature type="compositionally biased region" description="Polar residues" evidence="15">
    <location>
        <begin position="210"/>
        <end position="219"/>
    </location>
</feature>
<comment type="similarity">
    <text evidence="2 14">Belongs to the ING family.</text>
</comment>
<feature type="region of interest" description="Disordered" evidence="15">
    <location>
        <begin position="175"/>
        <end position="293"/>
    </location>
</feature>
<organism evidence="17 18">
    <name type="scientific">Cryptococcus neoformans Tu259-1</name>
    <dbReference type="NCBI Taxonomy" id="1230072"/>
    <lineage>
        <taxon>Eukaryota</taxon>
        <taxon>Fungi</taxon>
        <taxon>Dikarya</taxon>
        <taxon>Basidiomycota</taxon>
        <taxon>Agaricomycotina</taxon>
        <taxon>Tremellomycetes</taxon>
        <taxon>Tremellales</taxon>
        <taxon>Cryptococcaceae</taxon>
        <taxon>Cryptococcus</taxon>
        <taxon>Cryptococcus neoformans species complex</taxon>
    </lineage>
</organism>
<dbReference type="PANTHER" id="PTHR10333">
    <property type="entry name" value="INHIBITOR OF GROWTH PROTEIN"/>
    <property type="match status" value="1"/>
</dbReference>
<evidence type="ECO:0000256" key="12">
    <source>
        <dbReference type="PIRSR" id="PIRSR628651-51"/>
    </source>
</evidence>
<evidence type="ECO:0000256" key="6">
    <source>
        <dbReference type="ARBA" id="ARBA00022833"/>
    </source>
</evidence>
<dbReference type="Gene3D" id="3.30.40.10">
    <property type="entry name" value="Zinc/RING finger domain, C3HC4 (zinc finger)"/>
    <property type="match status" value="1"/>
</dbReference>
<keyword evidence="9" id="KW-0804">Transcription</keyword>
<dbReference type="InterPro" id="IPR024610">
    <property type="entry name" value="ING_N_histone-binding"/>
</dbReference>
<evidence type="ECO:0000256" key="1">
    <source>
        <dbReference type="ARBA" id="ARBA00004123"/>
    </source>
</evidence>
<dbReference type="SMART" id="SM00249">
    <property type="entry name" value="PHD"/>
    <property type="match status" value="1"/>
</dbReference>
<feature type="compositionally biased region" description="Acidic residues" evidence="15">
    <location>
        <begin position="272"/>
        <end position="293"/>
    </location>
</feature>
<protein>
    <recommendedName>
        <fullName evidence="14">Chromatin modification-related protein</fullName>
    </recommendedName>
</protein>
<keyword evidence="5 13" id="KW-0863">Zinc-finger</keyword>
<dbReference type="PROSITE" id="PS50016">
    <property type="entry name" value="ZF_PHD_2"/>
    <property type="match status" value="1"/>
</dbReference>
<keyword evidence="10 14" id="KW-0539">Nucleus</keyword>
<name>A0A854QBL3_CRYNE</name>
<feature type="compositionally biased region" description="Polar residues" evidence="15">
    <location>
        <begin position="246"/>
        <end position="262"/>
    </location>
</feature>
<gene>
    <name evidence="17" type="ORF">C361_03151</name>
</gene>
<evidence type="ECO:0000313" key="17">
    <source>
        <dbReference type="EMBL" id="OXG22488.1"/>
    </source>
</evidence>
<evidence type="ECO:0000256" key="9">
    <source>
        <dbReference type="ARBA" id="ARBA00023163"/>
    </source>
</evidence>
<dbReference type="CDD" id="cd15505">
    <property type="entry name" value="PHD_ING"/>
    <property type="match status" value="1"/>
</dbReference>
<dbReference type="InterPro" id="IPR011011">
    <property type="entry name" value="Znf_FYVE_PHD"/>
</dbReference>
<dbReference type="InterPro" id="IPR013083">
    <property type="entry name" value="Znf_RING/FYVE/PHD"/>
</dbReference>
<feature type="site" description="Histone H3K4me3 binding" evidence="11">
    <location>
        <position position="302"/>
    </location>
</feature>
<dbReference type="GO" id="GO:0008270">
    <property type="term" value="F:zinc ion binding"/>
    <property type="evidence" value="ECO:0007669"/>
    <property type="project" value="UniProtKB-KW"/>
</dbReference>
<dbReference type="Gene3D" id="6.10.140.1740">
    <property type="match status" value="1"/>
</dbReference>
<dbReference type="AlphaFoldDB" id="A0A854QBL3"/>
<dbReference type="InterPro" id="IPR019786">
    <property type="entry name" value="Zinc_finger_PHD-type_CS"/>
</dbReference>
<comment type="subunit">
    <text evidence="14">Component of an histone acetyltransferase complex. Interacts with H3K4me3 and to a lesser extent with H3K4me2.</text>
</comment>
<dbReference type="InterPro" id="IPR028651">
    <property type="entry name" value="ING_fam"/>
</dbReference>
<feature type="compositionally biased region" description="Pro residues" evidence="15">
    <location>
        <begin position="226"/>
        <end position="235"/>
    </location>
</feature>
<sequence length="364" mass="39637">MPSATHPSATLHPSLSSTMALPPSLHVHPHFNAEEAAHVVTGFVSSLENLPGEVTFLLEEIREKDVRISQYVQRINSRHMSLTKTAKSLASLPPSNATFPLPIPPGSLLPTTHLSQKEAQSLAKIQNEWAQVLTLQGEKVKLAERLERVVLRAKERAKHQWVKVGGMEIEEVEKWSGTGELGNGEVVLPPGGLGSGIDGRPAKKRKPNIPSLSVNQTKQAIHPSISMPPPPPPSRPSLSARSSHSNIPSASHTHTSSLGQHGSRSRRVSVASDEDADGEPDEGDTDMVDGADAEGETDETLYCICRQKSYGEMIGCDCDKCPYEWFHVKCVNISGPLPDTWYCPDCVARYGFSNDKGNKKSRKK</sequence>
<feature type="binding site" evidence="12">
    <location>
        <position position="305"/>
    </location>
    <ligand>
        <name>Zn(2+)</name>
        <dbReference type="ChEBI" id="CHEBI:29105"/>
        <label>1</label>
    </ligand>
</feature>
<dbReference type="GO" id="GO:0000785">
    <property type="term" value="C:chromatin"/>
    <property type="evidence" value="ECO:0007669"/>
    <property type="project" value="UniProtKB-ARBA"/>
</dbReference>
<evidence type="ECO:0000256" key="13">
    <source>
        <dbReference type="PROSITE-ProRule" id="PRU00146"/>
    </source>
</evidence>
<feature type="binding site" evidence="12">
    <location>
        <position position="303"/>
    </location>
    <ligand>
        <name>Zn(2+)</name>
        <dbReference type="ChEBI" id="CHEBI:29105"/>
        <label>1</label>
    </ligand>
</feature>